<evidence type="ECO:0000313" key="3">
    <source>
        <dbReference type="Proteomes" id="UP000005953"/>
    </source>
</evidence>
<feature type="transmembrane region" description="Helical" evidence="1">
    <location>
        <begin position="12"/>
        <end position="33"/>
    </location>
</feature>
<reference evidence="2 3" key="1">
    <citation type="submission" date="2006-02" db="EMBL/GenBank/DDBJ databases">
        <authorList>
            <person name="Pinhassi J."/>
            <person name="Pedros-Alio C."/>
            <person name="Ferriera S."/>
            <person name="Johnson J."/>
            <person name="Kravitz S."/>
            <person name="Halpern A."/>
            <person name="Remington K."/>
            <person name="Beeson K."/>
            <person name="Tran B."/>
            <person name="Rogers Y.-H."/>
            <person name="Friedman R."/>
            <person name="Venter J.C."/>
        </authorList>
    </citation>
    <scope>NUCLEOTIDE SEQUENCE [LARGE SCALE GENOMIC DNA]</scope>
    <source>
        <strain evidence="2 3">MED297</strain>
    </source>
</reference>
<dbReference type="InterPro" id="IPR025495">
    <property type="entry name" value="DUF4386"/>
</dbReference>
<dbReference type="RefSeq" id="WP_008048044.1">
    <property type="nucleotide sequence ID" value="NZ_CH724155.1"/>
</dbReference>
<keyword evidence="3" id="KW-1185">Reference proteome</keyword>
<feature type="transmembrane region" description="Helical" evidence="1">
    <location>
        <begin position="200"/>
        <end position="219"/>
    </location>
</feature>
<protein>
    <recommendedName>
        <fullName evidence="4">DUF4386 domain-containing protein</fullName>
    </recommendedName>
</protein>
<feature type="transmembrane region" description="Helical" evidence="1">
    <location>
        <begin position="53"/>
        <end position="78"/>
    </location>
</feature>
<keyword evidence="1" id="KW-0472">Membrane</keyword>
<comment type="caution">
    <text evidence="2">The sequence shown here is derived from an EMBL/GenBank/DDBJ whole genome shotgun (WGS) entry which is preliminary data.</text>
</comment>
<dbReference type="AlphaFoldDB" id="A4BK80"/>
<gene>
    <name evidence="2" type="ORF">MED297_05009</name>
</gene>
<organism evidence="2 3">
    <name type="scientific">Reinekea blandensis MED297</name>
    <dbReference type="NCBI Taxonomy" id="314283"/>
    <lineage>
        <taxon>Bacteria</taxon>
        <taxon>Pseudomonadati</taxon>
        <taxon>Pseudomonadota</taxon>
        <taxon>Gammaproteobacteria</taxon>
        <taxon>Oceanospirillales</taxon>
        <taxon>Saccharospirillaceae</taxon>
        <taxon>Reinekea</taxon>
    </lineage>
</organism>
<dbReference type="OrthoDB" id="5421633at2"/>
<keyword evidence="1" id="KW-0812">Transmembrane</keyword>
<keyword evidence="1" id="KW-1133">Transmembrane helix</keyword>
<dbReference type="EMBL" id="AAOE01000042">
    <property type="protein sequence ID" value="EAR07447.1"/>
    <property type="molecule type" value="Genomic_DNA"/>
</dbReference>
<name>A4BK80_9GAMM</name>
<accession>A4BK80</accession>
<evidence type="ECO:0008006" key="4">
    <source>
        <dbReference type="Google" id="ProtNLM"/>
    </source>
</evidence>
<evidence type="ECO:0000256" key="1">
    <source>
        <dbReference type="SAM" id="Phobius"/>
    </source>
</evidence>
<dbReference type="Proteomes" id="UP000005953">
    <property type="component" value="Unassembled WGS sequence"/>
</dbReference>
<dbReference type="Pfam" id="PF14329">
    <property type="entry name" value="DUF4386"/>
    <property type="match status" value="1"/>
</dbReference>
<dbReference type="HOGENOM" id="CLU_098561_1_1_6"/>
<sequence length="233" mass="25474">MLNSLTIHQSARVAGFLYLLLAPLGVMALIYIPEFLQVAGNPIATQQNLANNAGMVGLSIFSALFLQIIQLGVAYCLYRMLRPVSDFTARLIIVFTVLAMPIAMLMEVFKSVALMLAVSPEMAAGFSTEQIATGISLLLEAHADGVMIAHIFWGLWLLPMGWLIARSGYLPAWIGWLLIIAGFGYLIDTLLWSLMSEVPFTVAEYTFAGEIILPLWLLIKGVNKSRVPNTVAA</sequence>
<feature type="transmembrane region" description="Helical" evidence="1">
    <location>
        <begin position="146"/>
        <end position="165"/>
    </location>
</feature>
<evidence type="ECO:0000313" key="2">
    <source>
        <dbReference type="EMBL" id="EAR07447.1"/>
    </source>
</evidence>
<proteinExistence type="predicted"/>
<feature type="transmembrane region" description="Helical" evidence="1">
    <location>
        <begin position="172"/>
        <end position="194"/>
    </location>
</feature>
<feature type="transmembrane region" description="Helical" evidence="1">
    <location>
        <begin position="87"/>
        <end position="106"/>
    </location>
</feature>
<dbReference type="STRING" id="314283.MED297_05009"/>